<evidence type="ECO:0000256" key="4">
    <source>
        <dbReference type="ARBA" id="ARBA00005756"/>
    </source>
</evidence>
<evidence type="ECO:0000256" key="5">
    <source>
        <dbReference type="ARBA" id="ARBA00022490"/>
    </source>
</evidence>
<protein>
    <recommendedName>
        <fullName evidence="9">Palmdelphin</fullName>
    </recommendedName>
</protein>
<dbReference type="PANTHER" id="PTHR46881:SF1">
    <property type="entry name" value="PALMDELPHIN"/>
    <property type="match status" value="1"/>
</dbReference>
<dbReference type="GO" id="GO:0043197">
    <property type="term" value="C:dendritic spine"/>
    <property type="evidence" value="ECO:0007669"/>
    <property type="project" value="UniProtKB-SubCell"/>
</dbReference>
<dbReference type="Pfam" id="PF03285">
    <property type="entry name" value="Paralemmin"/>
    <property type="match status" value="2"/>
</dbReference>
<keyword evidence="7" id="KW-0175">Coiled coil</keyword>
<dbReference type="GO" id="GO:0016020">
    <property type="term" value="C:membrane"/>
    <property type="evidence" value="ECO:0007669"/>
    <property type="project" value="InterPro"/>
</dbReference>
<comment type="similarity">
    <text evidence="4">Belongs to the paralemmin family.</text>
</comment>
<evidence type="ECO:0000256" key="9">
    <source>
        <dbReference type="ARBA" id="ARBA00040857"/>
    </source>
</evidence>
<evidence type="ECO:0000256" key="8">
    <source>
        <dbReference type="ARBA" id="ARBA00023273"/>
    </source>
</evidence>
<feature type="region of interest" description="Disordered" evidence="10">
    <location>
        <begin position="26"/>
        <end position="48"/>
    </location>
</feature>
<comment type="caution">
    <text evidence="11">The sequence shown here is derived from an EMBL/GenBank/DDBJ whole genome shotgun (WGS) entry which is preliminary data.</text>
</comment>
<dbReference type="Proteomes" id="UP000034805">
    <property type="component" value="Unassembled WGS sequence"/>
</dbReference>
<evidence type="ECO:0000256" key="7">
    <source>
        <dbReference type="ARBA" id="ARBA00023054"/>
    </source>
</evidence>
<dbReference type="GO" id="GO:0008360">
    <property type="term" value="P:regulation of cell shape"/>
    <property type="evidence" value="ECO:0007669"/>
    <property type="project" value="InterPro"/>
</dbReference>
<feature type="non-terminal residue" evidence="11">
    <location>
        <position position="442"/>
    </location>
</feature>
<dbReference type="PANTHER" id="PTHR46881">
    <property type="entry name" value="PALMDELPHIN"/>
    <property type="match status" value="1"/>
</dbReference>
<name>A0A0P7UZ00_SCLFO</name>
<dbReference type="AlphaFoldDB" id="A0A0P7UZ00"/>
<sequence>MEEADLLKERLQAITKKALREQWLMDGLSPQSQQDQEAMKLQAHDEEQQTKVLQSNIHRMEKEIEALESQEVTISENEALILKRLKEIEKTAEDIRKPIKYVYSAIPDIPKSYKPSHLKKLSSPKTETEKEQPKQALFAMEINVQKDLKTGESQVLSTATVMPQELPQNGVKVYDDGRKSIFAVKSDGKKIQNGVGELSTLEVEELLRKATEKQYKTDVEYHKPVFASSFSRPSTPKRQEQDEINPGPGNEQETFKTQPEIFKRELTQPGGKMGQASSYIPHQSPGREVWQPDPQRVYNVRNDVINSDQTHSDTNNTSGLWQSFKANGAAVQMDASPNYKDPAHLENSKVNVLNAVPRNIDSTEPVTMIFMGFQNVDEEEDGCGGLGDDDVIQAELVVINDDDDDNDQDTALSYHAKGYYSKVFQPHMNSHVEQYLTDTETN</sequence>
<comment type="subcellular location">
    <subcellularLocation>
        <location evidence="1">Cell projection</location>
        <location evidence="1">Dendrite</location>
    </subcellularLocation>
    <subcellularLocation>
        <location evidence="3">Cell projection</location>
        <location evidence="3">Dendritic spine</location>
    </subcellularLocation>
    <subcellularLocation>
        <location evidence="2">Cytoplasm</location>
    </subcellularLocation>
</comment>
<dbReference type="GO" id="GO:0005737">
    <property type="term" value="C:cytoplasm"/>
    <property type="evidence" value="ECO:0007669"/>
    <property type="project" value="UniProtKB-SubCell"/>
</dbReference>
<proteinExistence type="inferred from homology"/>
<evidence type="ECO:0000256" key="10">
    <source>
        <dbReference type="SAM" id="MobiDB-lite"/>
    </source>
</evidence>
<keyword evidence="5" id="KW-0963">Cytoplasm</keyword>
<keyword evidence="6" id="KW-0770">Synapse</keyword>
<accession>A0A0P7UZ00</accession>
<evidence type="ECO:0000256" key="1">
    <source>
        <dbReference type="ARBA" id="ARBA00004279"/>
    </source>
</evidence>
<feature type="region of interest" description="Disordered" evidence="10">
    <location>
        <begin position="113"/>
        <end position="133"/>
    </location>
</feature>
<gene>
    <name evidence="11" type="ORF">Z043_106941</name>
</gene>
<evidence type="ECO:0000256" key="3">
    <source>
        <dbReference type="ARBA" id="ARBA00004552"/>
    </source>
</evidence>
<feature type="region of interest" description="Disordered" evidence="10">
    <location>
        <begin position="226"/>
        <end position="293"/>
    </location>
</feature>
<reference evidence="11 12" key="1">
    <citation type="submission" date="2015-08" db="EMBL/GenBank/DDBJ databases">
        <title>The genome of the Asian arowana (Scleropages formosus).</title>
        <authorList>
            <person name="Tan M.H."/>
            <person name="Gan H.M."/>
            <person name="Croft L.J."/>
            <person name="Austin C.M."/>
        </authorList>
    </citation>
    <scope>NUCLEOTIDE SEQUENCE [LARGE SCALE GENOMIC DNA]</scope>
    <source>
        <strain evidence="11">Aro1</strain>
    </source>
</reference>
<dbReference type="InterPro" id="IPR004965">
    <property type="entry name" value="Paralemmin"/>
</dbReference>
<organism evidence="11 12">
    <name type="scientific">Scleropages formosus</name>
    <name type="common">Asian bonytongue</name>
    <name type="synonym">Osteoglossum formosum</name>
    <dbReference type="NCBI Taxonomy" id="113540"/>
    <lineage>
        <taxon>Eukaryota</taxon>
        <taxon>Metazoa</taxon>
        <taxon>Chordata</taxon>
        <taxon>Craniata</taxon>
        <taxon>Vertebrata</taxon>
        <taxon>Euteleostomi</taxon>
        <taxon>Actinopterygii</taxon>
        <taxon>Neopterygii</taxon>
        <taxon>Teleostei</taxon>
        <taxon>Osteoglossocephala</taxon>
        <taxon>Osteoglossomorpha</taxon>
        <taxon>Osteoglossiformes</taxon>
        <taxon>Osteoglossidae</taxon>
        <taxon>Scleropages</taxon>
    </lineage>
</organism>
<dbReference type="EMBL" id="JARO02001961">
    <property type="protein sequence ID" value="KPP73939.1"/>
    <property type="molecule type" value="Genomic_DNA"/>
</dbReference>
<keyword evidence="8" id="KW-0966">Cell projection</keyword>
<evidence type="ECO:0000313" key="11">
    <source>
        <dbReference type="EMBL" id="KPP73939.1"/>
    </source>
</evidence>
<evidence type="ECO:0000256" key="2">
    <source>
        <dbReference type="ARBA" id="ARBA00004496"/>
    </source>
</evidence>
<evidence type="ECO:0000313" key="12">
    <source>
        <dbReference type="Proteomes" id="UP000034805"/>
    </source>
</evidence>
<evidence type="ECO:0000256" key="6">
    <source>
        <dbReference type="ARBA" id="ARBA00023018"/>
    </source>
</evidence>